<accession>A0A939B3J5</accession>
<name>A0A939B3J5_9BACT</name>
<comment type="caution">
    <text evidence="2">The sequence shown here is derived from an EMBL/GenBank/DDBJ whole genome shotgun (WGS) entry which is preliminary data.</text>
</comment>
<dbReference type="AlphaFoldDB" id="A0A939B3J5"/>
<protein>
    <submittedName>
        <fullName evidence="2">Polysaccharide pyruvyl transferase family protein</fullName>
    </submittedName>
</protein>
<dbReference type="Pfam" id="PF04230">
    <property type="entry name" value="PS_pyruv_trans"/>
    <property type="match status" value="1"/>
</dbReference>
<reference evidence="2 3" key="1">
    <citation type="journal article" date="2021" name="Sci. Rep.">
        <title>The distribution of antibiotic resistance genes in chicken gut microbiota commensals.</title>
        <authorList>
            <person name="Juricova H."/>
            <person name="Matiasovicova J."/>
            <person name="Kubasova T."/>
            <person name="Cejkova D."/>
            <person name="Rychlik I."/>
        </authorList>
    </citation>
    <scope>NUCLEOTIDE SEQUENCE [LARGE SCALE GENOMIC DNA]</scope>
    <source>
        <strain evidence="2 3">An819</strain>
    </source>
</reference>
<dbReference type="GO" id="GO:0016740">
    <property type="term" value="F:transferase activity"/>
    <property type="evidence" value="ECO:0007669"/>
    <property type="project" value="UniProtKB-KW"/>
</dbReference>
<dbReference type="EMBL" id="JACJJL010000002">
    <property type="protein sequence ID" value="MBM6660505.1"/>
    <property type="molecule type" value="Genomic_DNA"/>
</dbReference>
<sequence length="392" mass="46739">MREHLLKQEYSILDKANLNCIGMHSNIEKRTATITWITYHNFGTYLQAYALQKVILYLGYENHIISDRRIVDSQCEANSFRNFIAKVYHFFGGNRQMVKGRKREKASYDKFVRQYLYIDDSWLNYSDLDNKYDIYICGSDQIWTPNFRKIEEFYFGGFTSKKKIAYAPSIGQKYCSQEYVMQVKPLLEQFKYLSIREITGQKLLTAFLDKPIRLAVDPTLLLPSCEWLTLAEASMKDIRPYVLCYFLTYNELYMDLVTKFAQMIQMPVKIFITDKRFIEHADISLFSGPIEFLQEVKNASYFFTDSYHGSIFAVIFEKRFWTFKRFKDGERNNQNSRIEDFFRILGLSDYFVDNIDLREIINIPPINYDKVKQVIQVERMRSMDYLKYSLKY</sequence>
<evidence type="ECO:0000313" key="2">
    <source>
        <dbReference type="EMBL" id="MBM6660505.1"/>
    </source>
</evidence>
<dbReference type="RefSeq" id="WP_205107320.1">
    <property type="nucleotide sequence ID" value="NZ_JACJJL010000002.1"/>
</dbReference>
<evidence type="ECO:0000259" key="1">
    <source>
        <dbReference type="Pfam" id="PF04230"/>
    </source>
</evidence>
<organism evidence="2 3">
    <name type="scientific">Marseilla massiliensis</name>
    <dbReference type="NCBI Taxonomy" id="1841864"/>
    <lineage>
        <taxon>Bacteria</taxon>
        <taxon>Pseudomonadati</taxon>
        <taxon>Bacteroidota</taxon>
        <taxon>Bacteroidia</taxon>
        <taxon>Bacteroidales</taxon>
        <taxon>Prevotellaceae</taxon>
        <taxon>Marseilla</taxon>
    </lineage>
</organism>
<evidence type="ECO:0000313" key="3">
    <source>
        <dbReference type="Proteomes" id="UP000764045"/>
    </source>
</evidence>
<keyword evidence="2" id="KW-0808">Transferase</keyword>
<feature type="domain" description="Polysaccharide pyruvyl transferase" evidence="1">
    <location>
        <begin position="41"/>
        <end position="322"/>
    </location>
</feature>
<proteinExistence type="predicted"/>
<keyword evidence="3" id="KW-1185">Reference proteome</keyword>
<dbReference type="InterPro" id="IPR007345">
    <property type="entry name" value="Polysacch_pyruvyl_Trfase"/>
</dbReference>
<gene>
    <name evidence="2" type="ORF">H6B30_01835</name>
</gene>
<dbReference type="Proteomes" id="UP000764045">
    <property type="component" value="Unassembled WGS sequence"/>
</dbReference>